<dbReference type="OrthoDB" id="484211at2"/>
<dbReference type="AlphaFoldDB" id="E0UHT3"/>
<dbReference type="KEGG" id="cyj:Cyan7822_1339"/>
<protein>
    <submittedName>
        <fullName evidence="1">Uncharacterized protein</fullName>
    </submittedName>
</protein>
<organism evidence="1 2">
    <name type="scientific">Gloeothece verrucosa (strain PCC 7822)</name>
    <name type="common">Cyanothece sp. (strain PCC 7822)</name>
    <dbReference type="NCBI Taxonomy" id="497965"/>
    <lineage>
        <taxon>Bacteria</taxon>
        <taxon>Bacillati</taxon>
        <taxon>Cyanobacteriota</taxon>
        <taxon>Cyanophyceae</taxon>
        <taxon>Oscillatoriophycideae</taxon>
        <taxon>Chroococcales</taxon>
        <taxon>Aphanothecaceae</taxon>
        <taxon>Gloeothece</taxon>
        <taxon>Gloeothece verrucosa</taxon>
    </lineage>
</organism>
<dbReference type="eggNOG" id="COG3415">
    <property type="taxonomic scope" value="Bacteria"/>
</dbReference>
<gene>
    <name evidence="1" type="ordered locus">Cyan7822_1339</name>
</gene>
<reference evidence="2" key="1">
    <citation type="journal article" date="2011" name="MBio">
        <title>Novel metabolic attributes of the genus Cyanothece, comprising a group of unicellular nitrogen-fixing Cyanobacteria.</title>
        <authorList>
            <person name="Bandyopadhyay A."/>
            <person name="Elvitigala T."/>
            <person name="Welsh E."/>
            <person name="Stockel J."/>
            <person name="Liberton M."/>
            <person name="Min H."/>
            <person name="Sherman L.A."/>
            <person name="Pakrasi H.B."/>
        </authorList>
    </citation>
    <scope>NUCLEOTIDE SEQUENCE [LARGE SCALE GENOMIC DNA]</scope>
    <source>
        <strain evidence="2">PCC 7822</strain>
    </source>
</reference>
<dbReference type="STRING" id="497965.Cyan7822_1339"/>
<dbReference type="InterPro" id="IPR009057">
    <property type="entry name" value="Homeodomain-like_sf"/>
</dbReference>
<evidence type="ECO:0000313" key="2">
    <source>
        <dbReference type="Proteomes" id="UP000008206"/>
    </source>
</evidence>
<name>E0UHT3_GLOV7</name>
<evidence type="ECO:0000313" key="1">
    <source>
        <dbReference type="EMBL" id="ADN13340.1"/>
    </source>
</evidence>
<accession>E0UHT3</accession>
<sequence length="197" mass="23154">MEYRGKISKNQRPSQGQYLTSFQRKFLQKSLEDQLPDTYRQRILIMLLADEGKSQSQICQHLNCCPATARHWTLMAQTGRAHQWQEHPLGRPKIVNEQYLQRLKELATNSPQDYGYAFRRWTGYWLSQHLQKEFGIEVHQRHINRLLKQMGLSTRGKLQPQQQEFETSKTAQISIDDLPVNHLSDSSSLWSFNLVKS</sequence>
<dbReference type="SUPFAM" id="SSF46689">
    <property type="entry name" value="Homeodomain-like"/>
    <property type="match status" value="1"/>
</dbReference>
<proteinExistence type="predicted"/>
<dbReference type="RefSeq" id="WP_013321447.1">
    <property type="nucleotide sequence ID" value="NC_014501.1"/>
</dbReference>
<keyword evidence="2" id="KW-1185">Reference proteome</keyword>
<dbReference type="Proteomes" id="UP000008206">
    <property type="component" value="Chromosome"/>
</dbReference>
<dbReference type="HOGENOM" id="CLU_100571_0_0_3"/>
<dbReference type="EMBL" id="CP002198">
    <property type="protein sequence ID" value="ADN13340.1"/>
    <property type="molecule type" value="Genomic_DNA"/>
</dbReference>
<dbReference type="Pfam" id="PF13565">
    <property type="entry name" value="HTH_32"/>
    <property type="match status" value="1"/>
</dbReference>